<evidence type="ECO:0000256" key="1">
    <source>
        <dbReference type="SAM" id="MobiDB-lite"/>
    </source>
</evidence>
<evidence type="ECO:0000313" key="3">
    <source>
        <dbReference type="EMBL" id="TCC43565.1"/>
    </source>
</evidence>
<feature type="region of interest" description="Disordered" evidence="1">
    <location>
        <begin position="838"/>
        <end position="868"/>
    </location>
</feature>
<dbReference type="InterPro" id="IPR049052">
    <property type="entry name" value="nSTAND1"/>
</dbReference>
<dbReference type="SUPFAM" id="SSF52540">
    <property type="entry name" value="P-loop containing nucleoside triphosphate hydrolases"/>
    <property type="match status" value="2"/>
</dbReference>
<keyword evidence="4" id="KW-1185">Reference proteome</keyword>
<dbReference type="RefSeq" id="WP_131284652.1">
    <property type="nucleotide sequence ID" value="NZ_SJKA01000001.1"/>
</dbReference>
<accession>A0A4R0JNN0</accession>
<dbReference type="OrthoDB" id="2020141at2"/>
<proteinExistence type="predicted"/>
<sequence>MSQVFGADGHPAYLITRRDQLGAPLSLSGVLPESKAILFQGAPGMGKTTELNRVEDLAEVHGWTTIRVTASENIPLEHHLTTAFRQKLDDLRDRFGKRQVRDLSKTVRDLTASGRNTRWGWEARLGGGPVPVEFVGKHEKDTTAHDKLGTTLNDFADELGRIAGHENEPILLLIDKIDAASEHDQAGVNDLAIHLEEMDRPVWLVIAGGTKSTSSLMHASRRMSGIATTITNQFSVRELEPLSDEDLAVSLTEPLDDEQIPYEYAGIDVLVRAANGNPSQLRKFALAAVAMRDPERGITAAAAEAATARVWRDSEHSYQSRWDQPETTHAQKDLLAKVAAQGTNGLYMPAETRTDQSDQWQQVDKARQELVARGMLREHDGQLVTIPDKGFRDWLNQHLDQTPAPPHGPEVGRPAANLAPVHLAGDRAAVTKVFGTSDQLVEPIDRKDKDGRPISLDQRLPIGTTVLFTGPPGIGTSQELNRAKALADQEGWITIRFSASRRESVEARIIRAVQDEMDTFKRRYPADQVKELKEILNRMAVRTKNSMNTAQIRAGLAPGPKIGVHTAWEGVTKDSVGRTLSELGEQLGKMAGPRREPIVLMVDNLDAASRDGASRDDLVALVGLSATLHENRKPAFLIAAGGNQMESRLLSASGGASGTETELKLDVRALVPMNAAEMRKALVTPLAKAGYQCEPGAVDKLMEDAQGHPSRLRMLAGAALELVPPGENTITAEVAATAASRLNTRSQSLYAAAWRNCSNHEMALLAKTAAHGSHGVPIPTRTAGPDRWDLDDASKALISRGLLTRTDFRIHVTDPGFQDWVQTRLGTATALSGIAAPARPHAQLTTTGGRAGEHRPALGAKQDVQQNR</sequence>
<comment type="caution">
    <text evidence="3">The sequence shown here is derived from an EMBL/GenBank/DDBJ whole genome shotgun (WGS) entry which is preliminary data.</text>
</comment>
<protein>
    <recommendedName>
        <fullName evidence="2">Novel STAND NTPase 1 domain-containing protein</fullName>
    </recommendedName>
</protein>
<dbReference type="EMBL" id="SJKA01000001">
    <property type="protein sequence ID" value="TCC43565.1"/>
    <property type="molecule type" value="Genomic_DNA"/>
</dbReference>
<dbReference type="Pfam" id="PF20703">
    <property type="entry name" value="nSTAND1"/>
    <property type="match status" value="1"/>
</dbReference>
<gene>
    <name evidence="3" type="ORF">E0H50_03695</name>
</gene>
<dbReference type="InterPro" id="IPR027417">
    <property type="entry name" value="P-loop_NTPase"/>
</dbReference>
<dbReference type="Proteomes" id="UP000292695">
    <property type="component" value="Unassembled WGS sequence"/>
</dbReference>
<evidence type="ECO:0000259" key="2">
    <source>
        <dbReference type="Pfam" id="PF20703"/>
    </source>
</evidence>
<evidence type="ECO:0000313" key="4">
    <source>
        <dbReference type="Proteomes" id="UP000292695"/>
    </source>
</evidence>
<reference evidence="3 4" key="1">
    <citation type="submission" date="2019-02" db="EMBL/GenBank/DDBJ databases">
        <title>Kribbella capetownensis sp. nov. and Kribbella speibonae sp. nov., isolated from soil.</title>
        <authorList>
            <person name="Curtis S.M."/>
            <person name="Norton I."/>
            <person name="Everest G.J."/>
            <person name="Meyers P.R."/>
        </authorList>
    </citation>
    <scope>NUCLEOTIDE SEQUENCE [LARGE SCALE GENOMIC DNA]</scope>
    <source>
        <strain evidence="3 4">DSM 27082</strain>
    </source>
</reference>
<dbReference type="Gene3D" id="3.40.50.300">
    <property type="entry name" value="P-loop containing nucleotide triphosphate hydrolases"/>
    <property type="match status" value="1"/>
</dbReference>
<feature type="domain" description="Novel STAND NTPase 1" evidence="2">
    <location>
        <begin position="576"/>
        <end position="722"/>
    </location>
</feature>
<organism evidence="3 4">
    <name type="scientific">Kribbella sindirgiensis</name>
    <dbReference type="NCBI Taxonomy" id="1124744"/>
    <lineage>
        <taxon>Bacteria</taxon>
        <taxon>Bacillati</taxon>
        <taxon>Actinomycetota</taxon>
        <taxon>Actinomycetes</taxon>
        <taxon>Propionibacteriales</taxon>
        <taxon>Kribbellaceae</taxon>
        <taxon>Kribbella</taxon>
    </lineage>
</organism>
<name>A0A4R0JNN0_9ACTN</name>
<dbReference type="AlphaFoldDB" id="A0A4R0JNN0"/>